<organism evidence="1 2">
    <name type="scientific">beta proteobacterium KB13</name>
    <dbReference type="NCBI Taxonomy" id="314607"/>
    <lineage>
        <taxon>Bacteria</taxon>
        <taxon>Pseudomonadati</taxon>
        <taxon>Pseudomonadota</taxon>
        <taxon>Betaproteobacteria</taxon>
        <taxon>Nitrosomonadales</taxon>
        <taxon>OM43 clade</taxon>
    </lineage>
</organism>
<reference evidence="2" key="1">
    <citation type="journal article" date="2012" name="Stand. Genomic Sci.">
        <title>Genome sequence of strain HIMB624, a cultured representative from the OM43 clade of marine Betaproteobacteria.</title>
        <authorList>
            <person name="Huggett M.J."/>
            <person name="Hayakawa D.H."/>
            <person name="Rappe M.S."/>
        </authorList>
    </citation>
    <scope>NUCLEOTIDE SEQUENCE [LARGE SCALE GENOMIC DNA]</scope>
    <source>
        <strain evidence="2">KB13</strain>
    </source>
</reference>
<name>B6BWP6_9PROT</name>
<dbReference type="HOGENOM" id="CLU_2314678_0_0_4"/>
<evidence type="ECO:0000313" key="1">
    <source>
        <dbReference type="EMBL" id="EDZ64801.1"/>
    </source>
</evidence>
<dbReference type="AlphaFoldDB" id="B6BWP6"/>
<gene>
    <name evidence="1" type="ORF">KB13_933</name>
</gene>
<accession>B6BWP6</accession>
<keyword evidence="2" id="KW-1185">Reference proteome</keyword>
<dbReference type="EMBL" id="DS995299">
    <property type="protein sequence ID" value="EDZ64801.1"/>
    <property type="molecule type" value="Genomic_DNA"/>
</dbReference>
<proteinExistence type="predicted"/>
<dbReference type="Proteomes" id="UP000004188">
    <property type="component" value="Unassembled WGS sequence"/>
</dbReference>
<sequence length="99" mass="11718">MILLSPLNQIISKISLGEEILFEYQNKDDQNLKDFIKDLPIKEFKRILYTQYNEKPVKIVTSYFEIAIEELSKMETSSSFKPKTIKVKNKDIELTIFLR</sequence>
<dbReference type="STRING" id="314607.KB13_933"/>
<protein>
    <submittedName>
        <fullName evidence="1">Uncharacterized protein</fullName>
    </submittedName>
</protein>
<evidence type="ECO:0000313" key="2">
    <source>
        <dbReference type="Proteomes" id="UP000004188"/>
    </source>
</evidence>